<keyword evidence="8" id="KW-1185">Reference proteome</keyword>
<feature type="compositionally biased region" description="Low complexity" evidence="5">
    <location>
        <begin position="106"/>
        <end position="124"/>
    </location>
</feature>
<keyword evidence="2 6" id="KW-0812">Transmembrane</keyword>
<dbReference type="EMBL" id="MU006567">
    <property type="protein sequence ID" value="KAF2748932.1"/>
    <property type="molecule type" value="Genomic_DNA"/>
</dbReference>
<feature type="region of interest" description="Disordered" evidence="5">
    <location>
        <begin position="104"/>
        <end position="147"/>
    </location>
</feature>
<accession>A0A6A6VE84</accession>
<dbReference type="PANTHER" id="PTHR15549:SF30">
    <property type="entry name" value="MID2 DOMAIN-CONTAINING PROTEIN"/>
    <property type="match status" value="1"/>
</dbReference>
<dbReference type="Proteomes" id="UP000799440">
    <property type="component" value="Unassembled WGS sequence"/>
</dbReference>
<proteinExistence type="predicted"/>
<sequence>MASLDNDYSPFNGYRLWGQMAPCMKTCDDSYDFNVRKGCDKARCWCNKGNIELRMSEMTRCASELCTFANMNPATDLSIMSVVQVRYCVDKGFSPEGMALPSDAIAAPTSSSGTDDASATPTDTLPSETGARSRTGLDSGPSPTSGVVDVSIGSSDLSTAAKAGIGIGAAFCVLLAILIVILLFRRRKRAPQYYPPPPADNQFQNGSQPMGPPPMAPTPYSNTGPYTPPPLQQPAPIHPPPQPYTKGDVSPIEEKAVPAVTVPRKSGGGGGVTTKEISSPPSSPTPLAAVPNTRTQEFAGSVPPPRHEVSNDGQITNTVSTRGMEIDGHERPVVNQYPGQQQYQQSAQGQWAYHHPSAYEVDGGAVQRQEVGGGSQMHAPYYHGAPYELGPGGRQ</sequence>
<dbReference type="PANTHER" id="PTHR15549">
    <property type="entry name" value="PAIRED IMMUNOGLOBULIN-LIKE TYPE 2 RECEPTOR"/>
    <property type="match status" value="1"/>
</dbReference>
<evidence type="ECO:0000313" key="8">
    <source>
        <dbReference type="Proteomes" id="UP000799440"/>
    </source>
</evidence>
<evidence type="ECO:0000256" key="2">
    <source>
        <dbReference type="ARBA" id="ARBA00022692"/>
    </source>
</evidence>
<dbReference type="GO" id="GO:0016020">
    <property type="term" value="C:membrane"/>
    <property type="evidence" value="ECO:0007669"/>
    <property type="project" value="UniProtKB-SubCell"/>
</dbReference>
<keyword evidence="3 6" id="KW-1133">Transmembrane helix</keyword>
<feature type="compositionally biased region" description="Pro residues" evidence="5">
    <location>
        <begin position="226"/>
        <end position="241"/>
    </location>
</feature>
<evidence type="ECO:0000313" key="7">
    <source>
        <dbReference type="EMBL" id="KAF2748932.1"/>
    </source>
</evidence>
<comment type="subcellular location">
    <subcellularLocation>
        <location evidence="1">Membrane</location>
        <topology evidence="1">Single-pass membrane protein</topology>
    </subcellularLocation>
</comment>
<dbReference type="OrthoDB" id="3798478at2759"/>
<keyword evidence="4 6" id="KW-0472">Membrane</keyword>
<evidence type="ECO:0008006" key="9">
    <source>
        <dbReference type="Google" id="ProtNLM"/>
    </source>
</evidence>
<evidence type="ECO:0000256" key="4">
    <source>
        <dbReference type="ARBA" id="ARBA00023136"/>
    </source>
</evidence>
<feature type="transmembrane region" description="Helical" evidence="6">
    <location>
        <begin position="163"/>
        <end position="184"/>
    </location>
</feature>
<feature type="region of interest" description="Disordered" evidence="5">
    <location>
        <begin position="193"/>
        <end position="241"/>
    </location>
</feature>
<evidence type="ECO:0000256" key="6">
    <source>
        <dbReference type="SAM" id="Phobius"/>
    </source>
</evidence>
<organism evidence="7 8">
    <name type="scientific">Sporormia fimetaria CBS 119925</name>
    <dbReference type="NCBI Taxonomy" id="1340428"/>
    <lineage>
        <taxon>Eukaryota</taxon>
        <taxon>Fungi</taxon>
        <taxon>Dikarya</taxon>
        <taxon>Ascomycota</taxon>
        <taxon>Pezizomycotina</taxon>
        <taxon>Dothideomycetes</taxon>
        <taxon>Pleosporomycetidae</taxon>
        <taxon>Pleosporales</taxon>
        <taxon>Sporormiaceae</taxon>
        <taxon>Sporormia</taxon>
    </lineage>
</organism>
<protein>
    <recommendedName>
        <fullName evidence="9">Extracellular membrane protein CFEM domain-containing protein</fullName>
    </recommendedName>
</protein>
<reference evidence="7" key="1">
    <citation type="journal article" date="2020" name="Stud. Mycol.">
        <title>101 Dothideomycetes genomes: a test case for predicting lifestyles and emergence of pathogens.</title>
        <authorList>
            <person name="Haridas S."/>
            <person name="Albert R."/>
            <person name="Binder M."/>
            <person name="Bloem J."/>
            <person name="Labutti K."/>
            <person name="Salamov A."/>
            <person name="Andreopoulos B."/>
            <person name="Baker S."/>
            <person name="Barry K."/>
            <person name="Bills G."/>
            <person name="Bluhm B."/>
            <person name="Cannon C."/>
            <person name="Castanera R."/>
            <person name="Culley D."/>
            <person name="Daum C."/>
            <person name="Ezra D."/>
            <person name="Gonzalez J."/>
            <person name="Henrissat B."/>
            <person name="Kuo A."/>
            <person name="Liang C."/>
            <person name="Lipzen A."/>
            <person name="Lutzoni F."/>
            <person name="Magnuson J."/>
            <person name="Mondo S."/>
            <person name="Nolan M."/>
            <person name="Ohm R."/>
            <person name="Pangilinan J."/>
            <person name="Park H.-J."/>
            <person name="Ramirez L."/>
            <person name="Alfaro M."/>
            <person name="Sun H."/>
            <person name="Tritt A."/>
            <person name="Yoshinaga Y."/>
            <person name="Zwiers L.-H."/>
            <person name="Turgeon B."/>
            <person name="Goodwin S."/>
            <person name="Spatafora J."/>
            <person name="Crous P."/>
            <person name="Grigoriev I."/>
        </authorList>
    </citation>
    <scope>NUCLEOTIDE SEQUENCE</scope>
    <source>
        <strain evidence="7">CBS 119925</strain>
    </source>
</reference>
<evidence type="ECO:0000256" key="3">
    <source>
        <dbReference type="ARBA" id="ARBA00022989"/>
    </source>
</evidence>
<evidence type="ECO:0000256" key="5">
    <source>
        <dbReference type="SAM" id="MobiDB-lite"/>
    </source>
</evidence>
<dbReference type="InterPro" id="IPR051694">
    <property type="entry name" value="Immunoregulatory_rcpt-like"/>
</dbReference>
<dbReference type="AlphaFoldDB" id="A0A6A6VE84"/>
<name>A0A6A6VE84_9PLEO</name>
<feature type="region of interest" description="Disordered" evidence="5">
    <location>
        <begin position="367"/>
        <end position="395"/>
    </location>
</feature>
<dbReference type="GO" id="GO:0071944">
    <property type="term" value="C:cell periphery"/>
    <property type="evidence" value="ECO:0007669"/>
    <property type="project" value="UniProtKB-ARBA"/>
</dbReference>
<gene>
    <name evidence="7" type="ORF">M011DRAFT_457054</name>
</gene>
<evidence type="ECO:0000256" key="1">
    <source>
        <dbReference type="ARBA" id="ARBA00004167"/>
    </source>
</evidence>
<feature type="region of interest" description="Disordered" evidence="5">
    <location>
        <begin position="261"/>
        <end position="287"/>
    </location>
</feature>